<proteinExistence type="predicted"/>
<dbReference type="CDD" id="cd00167">
    <property type="entry name" value="SANT"/>
    <property type="match status" value="2"/>
</dbReference>
<feature type="domain" description="Myb-like" evidence="2">
    <location>
        <begin position="601"/>
        <end position="640"/>
    </location>
</feature>
<feature type="non-terminal residue" evidence="3">
    <location>
        <position position="1"/>
    </location>
</feature>
<organism evidence="3 4">
    <name type="scientific">Entomortierella chlamydospora</name>
    <dbReference type="NCBI Taxonomy" id="101097"/>
    <lineage>
        <taxon>Eukaryota</taxon>
        <taxon>Fungi</taxon>
        <taxon>Fungi incertae sedis</taxon>
        <taxon>Mucoromycota</taxon>
        <taxon>Mortierellomycotina</taxon>
        <taxon>Mortierellomycetes</taxon>
        <taxon>Mortierellales</taxon>
        <taxon>Mortierellaceae</taxon>
        <taxon>Entomortierella</taxon>
    </lineage>
</organism>
<feature type="domain" description="Myb-like" evidence="2">
    <location>
        <begin position="95"/>
        <end position="137"/>
    </location>
</feature>
<feature type="domain" description="Myb-like" evidence="2">
    <location>
        <begin position="702"/>
        <end position="774"/>
    </location>
</feature>
<feature type="region of interest" description="Disordered" evidence="1">
    <location>
        <begin position="284"/>
        <end position="309"/>
    </location>
</feature>
<sequence>RRAGYSTGAVRQSTEPHAAYIERTNRAPNPTSDHTLHTPSSYTSSSTSTATTTPSIASTFESVTTPVPVISPTSTSIPTPSNTCNINRKKVIFHKWDEQTDAMILSLHREYDIDWRTIGALIGKSHTTCYCRYTRILEPKLAKGWVPPAVQDQARLTQMVDQSWAIKGSKAAEIRAKAEAAATPPPPKIGGRVTWDAATDQKILAMLQGGKNWQEIGHAIDRPYSSCYTRYYSALDPALKEPWSREVFGQINEKVAQGVSWKQIAKDLNIRPITLKAKWTAMSRSNESVTAGETRNEESKPKPSKDKSSVKWIAFSKDESTKILDLVDKYGMENWGQVHKDFQEHFIREATTSPASNSAISRMQKRATRRILSITVDNLRHQHSRLARSIRSWTFDQETVLIQQVLKLGTEGHWDEIARLSGFHTPAECRSHWKQLDMPINDPSPGRWKISEQTMFWRLWGVLGSDFERISKWSGGSRSPEDCQRYFDNATIDFPDRETDPDGFKKHVEQLSERLPASQQRYAFTKQRSIRLQAIIKQYSRHANRWAVTGTWGWVANQVQRGLPARACMEHWSYLCKNMDPIHGPLEQGKTVISPKALNFWSHEELKLLDQGIRELGSNWRDIRQQYLPWREARSIRQRWMLMSEKSTKVTEEEYYTIVAAGATSEEIDYDSLAKKMPGWKRLPCRRVFETSYKHVIANTVWTPEEDRLLIEKTLEIKRHDWNTIAKYFDGVQTARAPLYDSTANATTECHDGTPPMRTRKTGWQCRLRWCQLVEPLMPQERILSVSGQSLAIKLSKKLLGKEPKLTTT</sequence>
<dbReference type="PROSITE" id="PS50090">
    <property type="entry name" value="MYB_LIKE"/>
    <property type="match status" value="4"/>
</dbReference>
<name>A0A9P6MP55_9FUNG</name>
<feature type="domain" description="Myb-like" evidence="2">
    <location>
        <begin position="392"/>
        <end position="437"/>
    </location>
</feature>
<dbReference type="AlphaFoldDB" id="A0A9P6MP55"/>
<protein>
    <recommendedName>
        <fullName evidence="2">Myb-like domain-containing protein</fullName>
    </recommendedName>
</protein>
<dbReference type="GO" id="GO:0000981">
    <property type="term" value="F:DNA-binding transcription factor activity, RNA polymerase II-specific"/>
    <property type="evidence" value="ECO:0007669"/>
    <property type="project" value="TreeGrafter"/>
</dbReference>
<reference evidence="3" key="1">
    <citation type="journal article" date="2020" name="Fungal Divers.">
        <title>Resolving the Mortierellaceae phylogeny through synthesis of multi-gene phylogenetics and phylogenomics.</title>
        <authorList>
            <person name="Vandepol N."/>
            <person name="Liber J."/>
            <person name="Desiro A."/>
            <person name="Na H."/>
            <person name="Kennedy M."/>
            <person name="Barry K."/>
            <person name="Grigoriev I.V."/>
            <person name="Miller A.N."/>
            <person name="O'Donnell K."/>
            <person name="Stajich J.E."/>
            <person name="Bonito G."/>
        </authorList>
    </citation>
    <scope>NUCLEOTIDE SEQUENCE</scope>
    <source>
        <strain evidence="3">NRRL 2769</strain>
    </source>
</reference>
<dbReference type="GO" id="GO:0000978">
    <property type="term" value="F:RNA polymerase II cis-regulatory region sequence-specific DNA binding"/>
    <property type="evidence" value="ECO:0007669"/>
    <property type="project" value="TreeGrafter"/>
</dbReference>
<evidence type="ECO:0000256" key="1">
    <source>
        <dbReference type="SAM" id="MobiDB-lite"/>
    </source>
</evidence>
<feature type="compositionally biased region" description="Polar residues" evidence="1">
    <location>
        <begin position="284"/>
        <end position="293"/>
    </location>
</feature>
<dbReference type="Pfam" id="PF13921">
    <property type="entry name" value="Myb_DNA-bind_6"/>
    <property type="match status" value="1"/>
</dbReference>
<gene>
    <name evidence="3" type="ORF">BGZ80_002953</name>
</gene>
<feature type="region of interest" description="Disordered" evidence="1">
    <location>
        <begin position="25"/>
        <end position="53"/>
    </location>
</feature>
<dbReference type="SUPFAM" id="SSF46689">
    <property type="entry name" value="Homeodomain-like"/>
    <property type="match status" value="4"/>
</dbReference>
<dbReference type="Pfam" id="PF00249">
    <property type="entry name" value="Myb_DNA-binding"/>
    <property type="match status" value="2"/>
</dbReference>
<dbReference type="InterPro" id="IPR001005">
    <property type="entry name" value="SANT/Myb"/>
</dbReference>
<evidence type="ECO:0000313" key="3">
    <source>
        <dbReference type="EMBL" id="KAG0008883.1"/>
    </source>
</evidence>
<evidence type="ECO:0000259" key="2">
    <source>
        <dbReference type="PROSITE" id="PS50090"/>
    </source>
</evidence>
<keyword evidence="4" id="KW-1185">Reference proteome</keyword>
<accession>A0A9P6MP55</accession>
<dbReference type="Gene3D" id="1.10.10.60">
    <property type="entry name" value="Homeodomain-like"/>
    <property type="match status" value="3"/>
</dbReference>
<comment type="caution">
    <text evidence="3">The sequence shown here is derived from an EMBL/GenBank/DDBJ whole genome shotgun (WGS) entry which is preliminary data.</text>
</comment>
<feature type="compositionally biased region" description="Low complexity" evidence="1">
    <location>
        <begin position="38"/>
        <end position="53"/>
    </location>
</feature>
<dbReference type="Proteomes" id="UP000703661">
    <property type="component" value="Unassembled WGS sequence"/>
</dbReference>
<dbReference type="InterPro" id="IPR050560">
    <property type="entry name" value="MYB_TF"/>
</dbReference>
<dbReference type="SMART" id="SM00717">
    <property type="entry name" value="SANT"/>
    <property type="match status" value="6"/>
</dbReference>
<dbReference type="InterPro" id="IPR009057">
    <property type="entry name" value="Homeodomain-like_sf"/>
</dbReference>
<dbReference type="EMBL" id="JAAAID010001755">
    <property type="protein sequence ID" value="KAG0008883.1"/>
    <property type="molecule type" value="Genomic_DNA"/>
</dbReference>
<feature type="compositionally biased region" description="Basic and acidic residues" evidence="1">
    <location>
        <begin position="294"/>
        <end position="309"/>
    </location>
</feature>
<dbReference type="GO" id="GO:0005634">
    <property type="term" value="C:nucleus"/>
    <property type="evidence" value="ECO:0007669"/>
    <property type="project" value="TreeGrafter"/>
</dbReference>
<dbReference type="PANTHER" id="PTHR45614">
    <property type="entry name" value="MYB PROTEIN-RELATED"/>
    <property type="match status" value="1"/>
</dbReference>
<evidence type="ECO:0000313" key="4">
    <source>
        <dbReference type="Proteomes" id="UP000703661"/>
    </source>
</evidence>